<dbReference type="KEGG" id="ovi:T265_00169"/>
<feature type="compositionally biased region" description="Basic and acidic residues" evidence="1">
    <location>
        <begin position="29"/>
        <end position="38"/>
    </location>
</feature>
<evidence type="ECO:0000256" key="1">
    <source>
        <dbReference type="SAM" id="MobiDB-lite"/>
    </source>
</evidence>
<dbReference type="EMBL" id="KL596619">
    <property type="protein sequence ID" value="KER34329.1"/>
    <property type="molecule type" value="Genomic_DNA"/>
</dbReference>
<sequence>MKPARASSSPAAEDHVSCNTLSAPSCLATRREHGRWDTARLPSPRQGKSRVRGRVQTKKLLSVNPHSNHCLSLAEVSETVQATPHGSNGKHTKSRLNVKSYLLDSTGKMNKDRIATMRKIVRDLHFPVSRTLFLRPVIDERIFREDAPHKKKCGTGRGRLAVSQGTFDSAVFQMQK</sequence>
<feature type="region of interest" description="Disordered" evidence="1">
    <location>
        <begin position="1"/>
        <end position="52"/>
    </location>
</feature>
<protein>
    <submittedName>
        <fullName evidence="2">Uncharacterized protein</fullName>
    </submittedName>
</protein>
<dbReference type="GeneID" id="20314357"/>
<accession>A0A075AK12</accession>
<dbReference type="AlphaFoldDB" id="A0A075AK12"/>
<evidence type="ECO:0000313" key="3">
    <source>
        <dbReference type="Proteomes" id="UP000054324"/>
    </source>
</evidence>
<gene>
    <name evidence="2" type="ORF">T265_00169</name>
</gene>
<name>A0A075AK12_OPIVI</name>
<organism evidence="2 3">
    <name type="scientific">Opisthorchis viverrini</name>
    <name type="common">Southeast Asian liver fluke</name>
    <dbReference type="NCBI Taxonomy" id="6198"/>
    <lineage>
        <taxon>Eukaryota</taxon>
        <taxon>Metazoa</taxon>
        <taxon>Spiralia</taxon>
        <taxon>Lophotrochozoa</taxon>
        <taxon>Platyhelminthes</taxon>
        <taxon>Trematoda</taxon>
        <taxon>Digenea</taxon>
        <taxon>Opisthorchiida</taxon>
        <taxon>Opisthorchiata</taxon>
        <taxon>Opisthorchiidae</taxon>
        <taxon>Opisthorchis</taxon>
    </lineage>
</organism>
<dbReference type="RefSeq" id="XP_009162090.1">
    <property type="nucleotide sequence ID" value="XM_009163826.1"/>
</dbReference>
<reference evidence="2 3" key="1">
    <citation type="submission" date="2013-11" db="EMBL/GenBank/DDBJ databases">
        <title>Opisthorchis viverrini - life in the bile duct.</title>
        <authorList>
            <person name="Young N.D."/>
            <person name="Nagarajan N."/>
            <person name="Lin S.J."/>
            <person name="Korhonen P.K."/>
            <person name="Jex A.R."/>
            <person name="Hall R.S."/>
            <person name="Safavi-Hemami H."/>
            <person name="Kaewkong W."/>
            <person name="Bertrand D."/>
            <person name="Gao S."/>
            <person name="Seet Q."/>
            <person name="Wongkham S."/>
            <person name="Teh B.T."/>
            <person name="Wongkham C."/>
            <person name="Intapan P.M."/>
            <person name="Maleewong W."/>
            <person name="Yang X."/>
            <person name="Hu M."/>
            <person name="Wang Z."/>
            <person name="Hofmann A."/>
            <person name="Sternberg P.W."/>
            <person name="Tan P."/>
            <person name="Wang J."/>
            <person name="Gasser R.B."/>
        </authorList>
    </citation>
    <scope>NUCLEOTIDE SEQUENCE [LARGE SCALE GENOMIC DNA]</scope>
</reference>
<proteinExistence type="predicted"/>
<dbReference type="Proteomes" id="UP000054324">
    <property type="component" value="Unassembled WGS sequence"/>
</dbReference>
<evidence type="ECO:0000313" key="2">
    <source>
        <dbReference type="EMBL" id="KER34329.1"/>
    </source>
</evidence>
<keyword evidence="3" id="KW-1185">Reference proteome</keyword>
<dbReference type="CTD" id="20314357"/>
<feature type="compositionally biased region" description="Polar residues" evidence="1">
    <location>
        <begin position="1"/>
        <end position="10"/>
    </location>
</feature>